<dbReference type="Proteomes" id="UP001149163">
    <property type="component" value="Unassembled WGS sequence"/>
</dbReference>
<dbReference type="RefSeq" id="XP_056538701.1">
    <property type="nucleotide sequence ID" value="XM_056692744.1"/>
</dbReference>
<dbReference type="InterPro" id="IPR036322">
    <property type="entry name" value="WD40_repeat_dom_sf"/>
</dbReference>
<reference evidence="7" key="1">
    <citation type="submission" date="2022-11" db="EMBL/GenBank/DDBJ databases">
        <authorList>
            <person name="Petersen C."/>
        </authorList>
    </citation>
    <scope>NUCLEOTIDE SEQUENCE</scope>
    <source>
        <strain evidence="7">IBT 26290</strain>
    </source>
</reference>
<dbReference type="InterPro" id="IPR019775">
    <property type="entry name" value="WD40_repeat_CS"/>
</dbReference>
<dbReference type="Pfam" id="PF24883">
    <property type="entry name" value="NPHP3_N"/>
    <property type="match status" value="1"/>
</dbReference>
<dbReference type="PROSITE" id="PS00678">
    <property type="entry name" value="WD_REPEATS_1"/>
    <property type="match status" value="3"/>
</dbReference>
<dbReference type="OrthoDB" id="674604at2759"/>
<evidence type="ECO:0000256" key="3">
    <source>
        <dbReference type="PROSITE-ProRule" id="PRU00221"/>
    </source>
</evidence>
<feature type="repeat" description="WD" evidence="3">
    <location>
        <begin position="1197"/>
        <end position="1238"/>
    </location>
</feature>
<sequence>MDPLSGAASVIAVIQLTGSIVQICGQYLNNVKNARRDIQRFQEQVAALANVLQSLDELTRGSNGKQLTATQGLIDNIAECSLALTSLKEKIDPQVTQRRMRTWGLRAFKWPLTRLEVDHAIMELEGYKSTFALSLQVDQMKSTHSIHKKMDLSSLRTAKGAAFDSYDIQHSECLPGTRTDLLREIEEWAKSPHGKSIFWLNGMAGTGKSTISRTVASRLKEQSLLGASFFFKRGEEDRGSAKKLFPTLTEQLVVSIPQMLPRVLKAIDDDPNISEKVLREQFEKLLLDPLFEIEHYGETTTKVIVIDALDECDLEEDIGLILRLLPQVQKSTSVHFQFLLTSRPELPIRLGFKGITGAYQDVVLHEIAKPVIEHDISLYFEDQLLRIKQSRSFPPDWPGDAATKELVDRAVPLFIAAATLCRFIGDMNWNPQKRLEAILTDQSTYVSKMDSTYIPVLKQLLTGQDEEESQQLLEEFKEIVGIIIILTTPLSIKSLSQLVGREQDDIKCRLDQLHSVLSVPNNFDTPVRLLHLSFRDFLLDHHKRKSKFWIDEKYANHRLTAQCLQIMQHSLGRNICNLPSEGTQCNEISKDSIQHYISPELKYACQYWAHHLLQCTDITDMVHDAFLFLHTHFLHWVEAMSLLGLTSEILGILNHFQMALSNDGSSMNLDFLQDAKRFILKNRQMIDQVPLQVYCAGLIFAPRTAIIRKEFEHELPAWVYQLPLVEEGWGAELQTLDGHLSEVFCVAFSPDGHLLASGSDDKTVCLWDLSTGALTQTLKGHSNLVFSVAFSPDSRLLASGSWDKTVCLWDLSTGALAQILKGHSHNVNSVAFSPNGRLLASGSSDKTVRLWGLPMGVLTHTIEGHSDMVWSVAFSPNGHLIASGSWDKTVRLWDPATGALTQILDGYLDEVSSVAFSPNGRLLASGSSDKTVRLWDLSTGALTQTLEGQLDIVWSVAFSPEGNFLASGALNAIHLWELATGALAQTLEGHSDAFLSVAFSPDGRLLASASMDKTVCLWDPAIRAIPKTTEGHLGAVLSVAFSPDGRLLASGSEDRTVGLWDPSTGALMQTLDGHSGTVYSVTFSSDSHLLASGSRDNTVRLWDPATGALAQTLEGHSDAVQSVAFSPNGHLIASGSWDKTVRLWNPATGALTQIIKGHSDIVWSVAFSPDGHLLASGSRDSTVRLWDHATGALTQTLEGYSDVVQSVAFSPNGHLLASGSWGKTVRLLDRATGAFLQTWKFDEENAILGFSHDGSCIHTNLGAIRIQSMCDSPVSHSAYAYLDICIEDGKWIKLNGKKFVWLPCEFRPTTNSCFKIHGNTVALGQASGRVSFIAFCTQV</sequence>
<evidence type="ECO:0000313" key="8">
    <source>
        <dbReference type="Proteomes" id="UP001149163"/>
    </source>
</evidence>
<feature type="repeat" description="WD" evidence="3">
    <location>
        <begin position="778"/>
        <end position="819"/>
    </location>
</feature>
<dbReference type="InterPro" id="IPR031348">
    <property type="entry name" value="PigL_N"/>
</dbReference>
<dbReference type="PANTHER" id="PTHR19848:SF8">
    <property type="entry name" value="F-BOX AND WD REPEAT DOMAIN CONTAINING 7"/>
    <property type="match status" value="1"/>
</dbReference>
<dbReference type="Pfam" id="PF17111">
    <property type="entry name" value="PigL_N"/>
    <property type="match status" value="1"/>
</dbReference>
<keyword evidence="2" id="KW-0677">Repeat</keyword>
<dbReference type="CDD" id="cd00200">
    <property type="entry name" value="WD40"/>
    <property type="match status" value="3"/>
</dbReference>
<dbReference type="GO" id="GO:0035097">
    <property type="term" value="C:histone methyltransferase complex"/>
    <property type="evidence" value="ECO:0007669"/>
    <property type="project" value="UniProtKB-ARBA"/>
</dbReference>
<dbReference type="InterPro" id="IPR001680">
    <property type="entry name" value="WD40_rpt"/>
</dbReference>
<evidence type="ECO:0000259" key="5">
    <source>
        <dbReference type="Pfam" id="PF17111"/>
    </source>
</evidence>
<feature type="repeat" description="WD" evidence="3">
    <location>
        <begin position="1113"/>
        <end position="1154"/>
    </location>
</feature>
<feature type="domain" description="Nephrocystin 3-like N-terminal" evidence="6">
    <location>
        <begin position="184"/>
        <end position="343"/>
    </location>
</feature>
<evidence type="ECO:0008006" key="9">
    <source>
        <dbReference type="Google" id="ProtNLM"/>
    </source>
</evidence>
<reference evidence="7" key="2">
    <citation type="journal article" date="2023" name="IMA Fungus">
        <title>Comparative genomic study of the Penicillium genus elucidates a diverse pangenome and 15 lateral gene transfer events.</title>
        <authorList>
            <person name="Petersen C."/>
            <person name="Sorensen T."/>
            <person name="Nielsen M.R."/>
            <person name="Sondergaard T.E."/>
            <person name="Sorensen J.L."/>
            <person name="Fitzpatrick D.A."/>
            <person name="Frisvad J.C."/>
            <person name="Nielsen K.L."/>
        </authorList>
    </citation>
    <scope>NUCLEOTIDE SEQUENCE</scope>
    <source>
        <strain evidence="7">IBT 26290</strain>
    </source>
</reference>
<evidence type="ECO:0000256" key="2">
    <source>
        <dbReference type="ARBA" id="ARBA00022737"/>
    </source>
</evidence>
<protein>
    <recommendedName>
        <fullName evidence="9">NACHT domain-containing protein</fullName>
    </recommendedName>
</protein>
<keyword evidence="4" id="KW-0175">Coiled coil</keyword>
<feature type="coiled-coil region" evidence="4">
    <location>
        <begin position="24"/>
        <end position="58"/>
    </location>
</feature>
<dbReference type="SUPFAM" id="SSF52540">
    <property type="entry name" value="P-loop containing nucleoside triphosphate hydrolases"/>
    <property type="match status" value="1"/>
</dbReference>
<dbReference type="EMBL" id="JAPQKN010000008">
    <property type="protein sequence ID" value="KAJ5151368.1"/>
    <property type="molecule type" value="Genomic_DNA"/>
</dbReference>
<dbReference type="SUPFAM" id="SSF50978">
    <property type="entry name" value="WD40 repeat-like"/>
    <property type="match status" value="2"/>
</dbReference>
<dbReference type="SMART" id="SM00320">
    <property type="entry name" value="WD40"/>
    <property type="match status" value="12"/>
</dbReference>
<evidence type="ECO:0000259" key="6">
    <source>
        <dbReference type="Pfam" id="PF24883"/>
    </source>
</evidence>
<dbReference type="PROSITE" id="PS50082">
    <property type="entry name" value="WD_REPEATS_2"/>
    <property type="match status" value="11"/>
</dbReference>
<evidence type="ECO:0000256" key="4">
    <source>
        <dbReference type="SAM" id="Coils"/>
    </source>
</evidence>
<dbReference type="PANTHER" id="PTHR19848">
    <property type="entry name" value="WD40 REPEAT PROTEIN"/>
    <property type="match status" value="1"/>
</dbReference>
<feature type="repeat" description="WD" evidence="3">
    <location>
        <begin position="1155"/>
        <end position="1196"/>
    </location>
</feature>
<dbReference type="Pfam" id="PF00400">
    <property type="entry name" value="WD40"/>
    <property type="match status" value="12"/>
</dbReference>
<dbReference type="Gene3D" id="3.40.50.300">
    <property type="entry name" value="P-loop containing nucleotide triphosphate hydrolases"/>
    <property type="match status" value="1"/>
</dbReference>
<dbReference type="InterPro" id="IPR027417">
    <property type="entry name" value="P-loop_NTPase"/>
</dbReference>
<gene>
    <name evidence="7" type="ORF">N7482_010620</name>
</gene>
<evidence type="ECO:0000256" key="1">
    <source>
        <dbReference type="ARBA" id="ARBA00022574"/>
    </source>
</evidence>
<proteinExistence type="predicted"/>
<feature type="repeat" description="WD" evidence="3">
    <location>
        <begin position="987"/>
        <end position="1019"/>
    </location>
</feature>
<feature type="repeat" description="WD" evidence="3">
    <location>
        <begin position="736"/>
        <end position="777"/>
    </location>
</feature>
<dbReference type="PROSITE" id="PS50294">
    <property type="entry name" value="WD_REPEATS_REGION"/>
    <property type="match status" value="11"/>
</dbReference>
<feature type="repeat" description="WD" evidence="3">
    <location>
        <begin position="820"/>
        <end position="861"/>
    </location>
</feature>
<feature type="repeat" description="WD" evidence="3">
    <location>
        <begin position="904"/>
        <end position="945"/>
    </location>
</feature>
<feature type="repeat" description="WD" evidence="3">
    <location>
        <begin position="1071"/>
        <end position="1112"/>
    </location>
</feature>
<comment type="caution">
    <text evidence="7">The sequence shown here is derived from an EMBL/GenBank/DDBJ whole genome shotgun (WGS) entry which is preliminary data.</text>
</comment>
<feature type="repeat" description="WD" evidence="3">
    <location>
        <begin position="862"/>
        <end position="903"/>
    </location>
</feature>
<organism evidence="7 8">
    <name type="scientific">Penicillium canariense</name>
    <dbReference type="NCBI Taxonomy" id="189055"/>
    <lineage>
        <taxon>Eukaryota</taxon>
        <taxon>Fungi</taxon>
        <taxon>Dikarya</taxon>
        <taxon>Ascomycota</taxon>
        <taxon>Pezizomycotina</taxon>
        <taxon>Eurotiomycetes</taxon>
        <taxon>Eurotiomycetidae</taxon>
        <taxon>Eurotiales</taxon>
        <taxon>Aspergillaceae</taxon>
        <taxon>Penicillium</taxon>
    </lineage>
</organism>
<dbReference type="PRINTS" id="PR00320">
    <property type="entry name" value="GPROTEINBRPT"/>
</dbReference>
<keyword evidence="8" id="KW-1185">Reference proteome</keyword>
<feature type="domain" description="Azaphilone pigments biosynthesis cluster protein L N-terminal" evidence="5">
    <location>
        <begin position="1"/>
        <end position="146"/>
    </location>
</feature>
<dbReference type="SMART" id="SM00564">
    <property type="entry name" value="PQQ"/>
    <property type="match status" value="7"/>
</dbReference>
<dbReference type="InterPro" id="IPR015943">
    <property type="entry name" value="WD40/YVTN_repeat-like_dom_sf"/>
</dbReference>
<dbReference type="InterPro" id="IPR020472">
    <property type="entry name" value="WD40_PAC1"/>
</dbReference>
<dbReference type="InterPro" id="IPR018391">
    <property type="entry name" value="PQQ_b-propeller_rpt"/>
</dbReference>
<evidence type="ECO:0000313" key="7">
    <source>
        <dbReference type="EMBL" id="KAJ5151368.1"/>
    </source>
</evidence>
<dbReference type="Gene3D" id="2.130.10.10">
    <property type="entry name" value="YVTN repeat-like/Quinoprotein amine dehydrogenase"/>
    <property type="match status" value="5"/>
</dbReference>
<accession>A0A9W9HK50</accession>
<dbReference type="GeneID" id="81431920"/>
<dbReference type="InterPro" id="IPR056884">
    <property type="entry name" value="NPHP3-like_N"/>
</dbReference>
<dbReference type="FunFam" id="2.130.10.10:FF:000228">
    <property type="entry name" value="COMPASS-like H3K4 histone methylase component WDR5A"/>
    <property type="match status" value="1"/>
</dbReference>
<feature type="repeat" description="WD" evidence="3">
    <location>
        <begin position="1029"/>
        <end position="1070"/>
    </location>
</feature>
<name>A0A9W9HK50_9EURO</name>
<keyword evidence="1 3" id="KW-0853">WD repeat</keyword>